<evidence type="ECO:0000313" key="2">
    <source>
        <dbReference type="Proteomes" id="UP000004810"/>
    </source>
</evidence>
<reference evidence="2" key="1">
    <citation type="submission" date="2012-08" db="EMBL/GenBank/DDBJ databases">
        <title>The Genome Sequence of Wuchereria bancrofti.</title>
        <authorList>
            <person name="Nutman T.B."/>
            <person name="Fink D.L."/>
            <person name="Russ C."/>
            <person name="Young S."/>
            <person name="Zeng Q."/>
            <person name="Koehrsen M."/>
            <person name="Alvarado L."/>
            <person name="Berlin A."/>
            <person name="Chapman S.B."/>
            <person name="Chen Z."/>
            <person name="Freedman E."/>
            <person name="Gellesch M."/>
            <person name="Goldberg J."/>
            <person name="Griggs A."/>
            <person name="Gujja S."/>
            <person name="Heilman E.R."/>
            <person name="Heiman D."/>
            <person name="Hepburn T."/>
            <person name="Howarth C."/>
            <person name="Jen D."/>
            <person name="Larson L."/>
            <person name="Lewis B."/>
            <person name="Mehta T."/>
            <person name="Park D."/>
            <person name="Pearson M."/>
            <person name="Roberts A."/>
            <person name="Saif S."/>
            <person name="Shea T."/>
            <person name="Shenoy N."/>
            <person name="Sisk P."/>
            <person name="Stolte C."/>
            <person name="Sykes S."/>
            <person name="Walk T."/>
            <person name="White J."/>
            <person name="Yandava C."/>
            <person name="Haas B."/>
            <person name="Henn M.R."/>
            <person name="Nusbaum C."/>
            <person name="Birren B."/>
        </authorList>
    </citation>
    <scope>NUCLEOTIDE SEQUENCE [LARGE SCALE GENOMIC DNA]</scope>
    <source>
        <strain evidence="2">NA</strain>
    </source>
</reference>
<dbReference type="EMBL" id="ADBV01016193">
    <property type="protein sequence ID" value="EJW72433.1"/>
    <property type="molecule type" value="Genomic_DNA"/>
</dbReference>
<name>J9DS04_WUCBA</name>
<comment type="caution">
    <text evidence="1">The sequence shown here is derived from an EMBL/GenBank/DDBJ whole genome shotgun (WGS) entry which is preliminary data.</text>
</comment>
<dbReference type="AlphaFoldDB" id="J9DS04"/>
<organism evidence="1 2">
    <name type="scientific">Wuchereria bancrofti</name>
    <dbReference type="NCBI Taxonomy" id="6293"/>
    <lineage>
        <taxon>Eukaryota</taxon>
        <taxon>Metazoa</taxon>
        <taxon>Ecdysozoa</taxon>
        <taxon>Nematoda</taxon>
        <taxon>Chromadorea</taxon>
        <taxon>Rhabditida</taxon>
        <taxon>Spirurina</taxon>
        <taxon>Spiruromorpha</taxon>
        <taxon>Filarioidea</taxon>
        <taxon>Onchocercidae</taxon>
        <taxon>Wuchereria</taxon>
    </lineage>
</organism>
<gene>
    <name evidence="1" type="ORF">WUBG_16660</name>
</gene>
<feature type="non-terminal residue" evidence="1">
    <location>
        <position position="1"/>
    </location>
</feature>
<dbReference type="Proteomes" id="UP000004810">
    <property type="component" value="Unassembled WGS sequence"/>
</dbReference>
<accession>J9DS04</accession>
<proteinExistence type="predicted"/>
<feature type="non-terminal residue" evidence="1">
    <location>
        <position position="62"/>
    </location>
</feature>
<evidence type="ECO:0000313" key="1">
    <source>
        <dbReference type="EMBL" id="EJW72433.1"/>
    </source>
</evidence>
<sequence>SILIDNAFSGNARNLSQLKRTAKEWIVNKQSQHERTTENIISNLIGQSETTLGSLKTVPKEN</sequence>
<protein>
    <submittedName>
        <fullName evidence="1">Uncharacterized protein</fullName>
    </submittedName>
</protein>